<organism evidence="5 6">
    <name type="scientific">Ferrovibrio xuzhouensis</name>
    <dbReference type="NCBI Taxonomy" id="1576914"/>
    <lineage>
        <taxon>Bacteria</taxon>
        <taxon>Pseudomonadati</taxon>
        <taxon>Pseudomonadota</taxon>
        <taxon>Alphaproteobacteria</taxon>
        <taxon>Rhodospirillales</taxon>
        <taxon>Rhodospirillaceae</taxon>
        <taxon>Ferrovibrio</taxon>
    </lineage>
</organism>
<dbReference type="PANTHER" id="PTHR21600:SF44">
    <property type="entry name" value="RIBOSOMAL LARGE SUBUNIT PSEUDOURIDINE SYNTHASE D"/>
    <property type="match status" value="1"/>
</dbReference>
<evidence type="ECO:0000256" key="3">
    <source>
        <dbReference type="SAM" id="MobiDB-lite"/>
    </source>
</evidence>
<feature type="domain" description="Pseudouridine synthase RsuA/RluA-like" evidence="4">
    <location>
        <begin position="22"/>
        <end position="171"/>
    </location>
</feature>
<name>A0ABV7VG66_9PROT</name>
<dbReference type="InterPro" id="IPR050188">
    <property type="entry name" value="RluA_PseudoU_synthase"/>
</dbReference>
<dbReference type="EMBL" id="JBHRYJ010000002">
    <property type="protein sequence ID" value="MFC3676013.1"/>
    <property type="molecule type" value="Genomic_DNA"/>
</dbReference>
<dbReference type="InterPro" id="IPR020103">
    <property type="entry name" value="PsdUridine_synth_cat_dom_sf"/>
</dbReference>
<dbReference type="SUPFAM" id="SSF55120">
    <property type="entry name" value="Pseudouridine synthase"/>
    <property type="match status" value="1"/>
</dbReference>
<dbReference type="Pfam" id="PF00849">
    <property type="entry name" value="PseudoU_synth_2"/>
    <property type="match status" value="1"/>
</dbReference>
<accession>A0ABV7VG66</accession>
<keyword evidence="6" id="KW-1185">Reference proteome</keyword>
<evidence type="ECO:0000259" key="4">
    <source>
        <dbReference type="Pfam" id="PF00849"/>
    </source>
</evidence>
<feature type="region of interest" description="Disordered" evidence="3">
    <location>
        <begin position="233"/>
        <end position="252"/>
    </location>
</feature>
<dbReference type="GO" id="GO:0016853">
    <property type="term" value="F:isomerase activity"/>
    <property type="evidence" value="ECO:0007669"/>
    <property type="project" value="UniProtKB-KW"/>
</dbReference>
<sequence>MAAPALTAAEIENRVLYRDGLLLVIDKPAGLAVHAGPGGGDNLERYFHHLQFGLPKPPSLAHRLDRDTSGCLVLGRHPKALRRLGKLFQEGRAEKVYWAVTRGAPATEAGRIDAALKKLSTKSGGWRMVVAADGQSSVTDYRVLGRAGDLTWIECRPRTGRTHQIRVHLAQLGCPLLGDHQYGDAVADQDVPLHLHSRSISLPIYPKRPPVTAVALPPPHMQAALESCGWSRLEDEADRQADDTDGEHAAGP</sequence>
<dbReference type="EC" id="5.4.99.-" evidence="5"/>
<comment type="similarity">
    <text evidence="1">Belongs to the pseudouridine synthase RluA family.</text>
</comment>
<reference evidence="6" key="1">
    <citation type="journal article" date="2019" name="Int. J. Syst. Evol. Microbiol.">
        <title>The Global Catalogue of Microorganisms (GCM) 10K type strain sequencing project: providing services to taxonomists for standard genome sequencing and annotation.</title>
        <authorList>
            <consortium name="The Broad Institute Genomics Platform"/>
            <consortium name="The Broad Institute Genome Sequencing Center for Infectious Disease"/>
            <person name="Wu L."/>
            <person name="Ma J."/>
        </authorList>
    </citation>
    <scope>NUCLEOTIDE SEQUENCE [LARGE SCALE GENOMIC DNA]</scope>
    <source>
        <strain evidence="6">KCTC 42182</strain>
    </source>
</reference>
<dbReference type="RefSeq" id="WP_379725828.1">
    <property type="nucleotide sequence ID" value="NZ_JBHRYJ010000002.1"/>
</dbReference>
<gene>
    <name evidence="5" type="ORF">ACFOOQ_10700</name>
</gene>
<dbReference type="Proteomes" id="UP001595711">
    <property type="component" value="Unassembled WGS sequence"/>
</dbReference>
<dbReference type="PANTHER" id="PTHR21600">
    <property type="entry name" value="MITOCHONDRIAL RNA PSEUDOURIDINE SYNTHASE"/>
    <property type="match status" value="1"/>
</dbReference>
<keyword evidence="2 5" id="KW-0413">Isomerase</keyword>
<dbReference type="PROSITE" id="PS01129">
    <property type="entry name" value="PSI_RLU"/>
    <property type="match status" value="1"/>
</dbReference>
<evidence type="ECO:0000256" key="1">
    <source>
        <dbReference type="ARBA" id="ARBA00010876"/>
    </source>
</evidence>
<proteinExistence type="inferred from homology"/>
<protein>
    <submittedName>
        <fullName evidence="5">RluA family pseudouridine synthase</fullName>
        <ecNumber evidence="5">5.4.99.-</ecNumber>
    </submittedName>
</protein>
<evidence type="ECO:0000256" key="2">
    <source>
        <dbReference type="ARBA" id="ARBA00023235"/>
    </source>
</evidence>
<evidence type="ECO:0000313" key="5">
    <source>
        <dbReference type="EMBL" id="MFC3676013.1"/>
    </source>
</evidence>
<dbReference type="CDD" id="cd02869">
    <property type="entry name" value="PseudoU_synth_RluA_like"/>
    <property type="match status" value="1"/>
</dbReference>
<dbReference type="InterPro" id="IPR006145">
    <property type="entry name" value="PsdUridine_synth_RsuA/RluA"/>
</dbReference>
<dbReference type="Gene3D" id="3.30.2350.10">
    <property type="entry name" value="Pseudouridine synthase"/>
    <property type="match status" value="1"/>
</dbReference>
<dbReference type="InterPro" id="IPR006224">
    <property type="entry name" value="PsdUridine_synth_RluA-like_CS"/>
</dbReference>
<evidence type="ECO:0000313" key="6">
    <source>
        <dbReference type="Proteomes" id="UP001595711"/>
    </source>
</evidence>
<comment type="caution">
    <text evidence="5">The sequence shown here is derived from an EMBL/GenBank/DDBJ whole genome shotgun (WGS) entry which is preliminary data.</text>
</comment>